<feature type="region of interest" description="Disordered" evidence="1">
    <location>
        <begin position="47"/>
        <end position="66"/>
    </location>
</feature>
<dbReference type="RefSeq" id="XP_009542146.1">
    <property type="nucleotide sequence ID" value="XM_009543851.1"/>
</dbReference>
<dbReference type="Proteomes" id="UP000030671">
    <property type="component" value="Unassembled WGS sequence"/>
</dbReference>
<proteinExistence type="predicted"/>
<gene>
    <name evidence="2" type="ORF">HETIRDRAFT_101017</name>
</gene>
<dbReference type="InParanoid" id="W4KJR8"/>
<evidence type="ECO:0000313" key="2">
    <source>
        <dbReference type="EMBL" id="ETW85276.1"/>
    </source>
</evidence>
<sequence>MSFQLGNSDPIEMGVITIVELGGLVVGILHKLTYAIQAKHADEHAPVLGSKEVSPHPANCNPLKDV</sequence>
<keyword evidence="3" id="KW-1185">Reference proteome</keyword>
<name>W4KJR8_HETIT</name>
<evidence type="ECO:0000313" key="3">
    <source>
        <dbReference type="Proteomes" id="UP000030671"/>
    </source>
</evidence>
<dbReference type="AlphaFoldDB" id="W4KJR8"/>
<reference evidence="2 3" key="1">
    <citation type="journal article" date="2012" name="New Phytol.">
        <title>Insight into trade-off between wood decay and parasitism from the genome of a fungal forest pathogen.</title>
        <authorList>
            <person name="Olson A."/>
            <person name="Aerts A."/>
            <person name="Asiegbu F."/>
            <person name="Belbahri L."/>
            <person name="Bouzid O."/>
            <person name="Broberg A."/>
            <person name="Canback B."/>
            <person name="Coutinho P.M."/>
            <person name="Cullen D."/>
            <person name="Dalman K."/>
            <person name="Deflorio G."/>
            <person name="van Diepen L.T."/>
            <person name="Dunand C."/>
            <person name="Duplessis S."/>
            <person name="Durling M."/>
            <person name="Gonthier P."/>
            <person name="Grimwood J."/>
            <person name="Fossdal C.G."/>
            <person name="Hansson D."/>
            <person name="Henrissat B."/>
            <person name="Hietala A."/>
            <person name="Himmelstrand K."/>
            <person name="Hoffmeister D."/>
            <person name="Hogberg N."/>
            <person name="James T.Y."/>
            <person name="Karlsson M."/>
            <person name="Kohler A."/>
            <person name="Kues U."/>
            <person name="Lee Y.H."/>
            <person name="Lin Y.C."/>
            <person name="Lind M."/>
            <person name="Lindquist E."/>
            <person name="Lombard V."/>
            <person name="Lucas S."/>
            <person name="Lunden K."/>
            <person name="Morin E."/>
            <person name="Murat C."/>
            <person name="Park J."/>
            <person name="Raffaello T."/>
            <person name="Rouze P."/>
            <person name="Salamov A."/>
            <person name="Schmutz J."/>
            <person name="Solheim H."/>
            <person name="Stahlberg J."/>
            <person name="Velez H."/>
            <person name="de Vries R.P."/>
            <person name="Wiebenga A."/>
            <person name="Woodward S."/>
            <person name="Yakovlev I."/>
            <person name="Garbelotto M."/>
            <person name="Martin F."/>
            <person name="Grigoriev I.V."/>
            <person name="Stenlid J."/>
        </authorList>
    </citation>
    <scope>NUCLEOTIDE SEQUENCE [LARGE SCALE GENOMIC DNA]</scope>
    <source>
        <strain evidence="2 3">TC 32-1</strain>
    </source>
</reference>
<dbReference type="EMBL" id="KI925455">
    <property type="protein sequence ID" value="ETW85276.1"/>
    <property type="molecule type" value="Genomic_DNA"/>
</dbReference>
<protein>
    <submittedName>
        <fullName evidence="2">Uncharacterized protein</fullName>
    </submittedName>
</protein>
<organism evidence="2 3">
    <name type="scientific">Heterobasidion irregulare (strain TC 32-1)</name>
    <dbReference type="NCBI Taxonomy" id="747525"/>
    <lineage>
        <taxon>Eukaryota</taxon>
        <taxon>Fungi</taxon>
        <taxon>Dikarya</taxon>
        <taxon>Basidiomycota</taxon>
        <taxon>Agaricomycotina</taxon>
        <taxon>Agaricomycetes</taxon>
        <taxon>Russulales</taxon>
        <taxon>Bondarzewiaceae</taxon>
        <taxon>Heterobasidion</taxon>
        <taxon>Heterobasidion annosum species complex</taxon>
    </lineage>
</organism>
<dbReference type="HOGENOM" id="CLU_2831480_0_0_1"/>
<accession>W4KJR8</accession>
<dbReference type="GeneID" id="20665727"/>
<evidence type="ECO:0000256" key="1">
    <source>
        <dbReference type="SAM" id="MobiDB-lite"/>
    </source>
</evidence>
<dbReference type="KEGG" id="hir:HETIRDRAFT_101017"/>